<accession>A0A7S2EF91</accession>
<name>A0A7S2EF91_TRICV</name>
<sequence>MASPSLLFIIVGKNEPLYEAEFNKAPGSVTADSVTRQNYFVLHSALDLVEKAAWTTNNMYLKVVDKVNHQQVSTFLTAGNIKFMLLHSGKSEDGIKNFFTDVYELYVKLSMNPFYKYDTPITSKAFDIRARSIARRYLA</sequence>
<evidence type="ECO:0008006" key="2">
    <source>
        <dbReference type="Google" id="ProtNLM"/>
    </source>
</evidence>
<dbReference type="PANTHER" id="PTHR12403">
    <property type="entry name" value="TRAFFICKING PROTEIN PARTICLE COMPLEX SUBUNIT 2"/>
    <property type="match status" value="1"/>
</dbReference>
<dbReference type="GO" id="GO:0006888">
    <property type="term" value="P:endoplasmic reticulum to Golgi vesicle-mediated transport"/>
    <property type="evidence" value="ECO:0007669"/>
    <property type="project" value="InterPro"/>
</dbReference>
<reference evidence="1" key="1">
    <citation type="submission" date="2021-01" db="EMBL/GenBank/DDBJ databases">
        <authorList>
            <person name="Corre E."/>
            <person name="Pelletier E."/>
            <person name="Niang G."/>
            <person name="Scheremetjew M."/>
            <person name="Finn R."/>
            <person name="Kale V."/>
            <person name="Holt S."/>
            <person name="Cochrane G."/>
            <person name="Meng A."/>
            <person name="Brown T."/>
            <person name="Cohen L."/>
        </authorList>
    </citation>
    <scope>NUCLEOTIDE SEQUENCE</scope>
    <source>
        <strain evidence="1">Grunow 1884</strain>
    </source>
</reference>
<gene>
    <name evidence="1" type="ORF">OSIN01602_LOCUS6403</name>
</gene>
<proteinExistence type="predicted"/>
<protein>
    <recommendedName>
        <fullName evidence="2">Trafficking protein particle complex subunit</fullName>
    </recommendedName>
</protein>
<dbReference type="GO" id="GO:0005737">
    <property type="term" value="C:cytoplasm"/>
    <property type="evidence" value="ECO:0007669"/>
    <property type="project" value="GOC"/>
</dbReference>
<dbReference type="Gene3D" id="3.30.450.70">
    <property type="match status" value="1"/>
</dbReference>
<evidence type="ECO:0000313" key="1">
    <source>
        <dbReference type="EMBL" id="CAD9332003.1"/>
    </source>
</evidence>
<dbReference type="CDD" id="cd14825">
    <property type="entry name" value="TRAPPC2_sedlin"/>
    <property type="match status" value="1"/>
</dbReference>
<dbReference type="Pfam" id="PF04628">
    <property type="entry name" value="Sedlin_N"/>
    <property type="match status" value="1"/>
</dbReference>
<organism evidence="1">
    <name type="scientific">Trieres chinensis</name>
    <name type="common">Marine centric diatom</name>
    <name type="synonym">Odontella sinensis</name>
    <dbReference type="NCBI Taxonomy" id="1514140"/>
    <lineage>
        <taxon>Eukaryota</taxon>
        <taxon>Sar</taxon>
        <taxon>Stramenopiles</taxon>
        <taxon>Ochrophyta</taxon>
        <taxon>Bacillariophyta</taxon>
        <taxon>Mediophyceae</taxon>
        <taxon>Biddulphiophycidae</taxon>
        <taxon>Eupodiscales</taxon>
        <taxon>Parodontellaceae</taxon>
        <taxon>Trieres</taxon>
    </lineage>
</organism>
<dbReference type="InterPro" id="IPR011012">
    <property type="entry name" value="Longin-like_dom_sf"/>
</dbReference>
<dbReference type="SUPFAM" id="SSF64356">
    <property type="entry name" value="SNARE-like"/>
    <property type="match status" value="1"/>
</dbReference>
<dbReference type="EMBL" id="HBGO01011430">
    <property type="protein sequence ID" value="CAD9332003.1"/>
    <property type="molecule type" value="Transcribed_RNA"/>
</dbReference>
<dbReference type="AlphaFoldDB" id="A0A7S2EF91"/>
<dbReference type="InterPro" id="IPR006722">
    <property type="entry name" value="Sedlin"/>
</dbReference>